<keyword evidence="1" id="KW-0812">Transmembrane</keyword>
<protein>
    <recommendedName>
        <fullName evidence="2">Nose resistant-to-fluoxetine protein N-terminal domain-containing protein</fullName>
    </recommendedName>
</protein>
<dbReference type="InterPro" id="IPR052728">
    <property type="entry name" value="O2_lipid_transport_reg"/>
</dbReference>
<keyword evidence="1" id="KW-1133">Transmembrane helix</keyword>
<gene>
    <name evidence="3" type="ORF">V5799_003193</name>
</gene>
<dbReference type="InterPro" id="IPR002656">
    <property type="entry name" value="Acyl_transf_3_dom"/>
</dbReference>
<evidence type="ECO:0000256" key="1">
    <source>
        <dbReference type="SAM" id="Phobius"/>
    </source>
</evidence>
<dbReference type="Pfam" id="PF01757">
    <property type="entry name" value="Acyl_transf_3"/>
    <property type="match status" value="1"/>
</dbReference>
<organism evidence="3 4">
    <name type="scientific">Amblyomma americanum</name>
    <name type="common">Lone star tick</name>
    <dbReference type="NCBI Taxonomy" id="6943"/>
    <lineage>
        <taxon>Eukaryota</taxon>
        <taxon>Metazoa</taxon>
        <taxon>Ecdysozoa</taxon>
        <taxon>Arthropoda</taxon>
        <taxon>Chelicerata</taxon>
        <taxon>Arachnida</taxon>
        <taxon>Acari</taxon>
        <taxon>Parasitiformes</taxon>
        <taxon>Ixodida</taxon>
        <taxon>Ixodoidea</taxon>
        <taxon>Ixodidae</taxon>
        <taxon>Amblyomminae</taxon>
        <taxon>Amblyomma</taxon>
    </lineage>
</organism>
<accession>A0AAQ4D9N8</accession>
<proteinExistence type="predicted"/>
<feature type="transmembrane region" description="Helical" evidence="1">
    <location>
        <begin position="346"/>
        <end position="364"/>
    </location>
</feature>
<dbReference type="PANTHER" id="PTHR11161">
    <property type="entry name" value="O-ACYLTRANSFERASE"/>
    <property type="match status" value="1"/>
</dbReference>
<dbReference type="AlphaFoldDB" id="A0AAQ4D9N8"/>
<keyword evidence="1" id="KW-0472">Membrane</keyword>
<keyword evidence="4" id="KW-1185">Reference proteome</keyword>
<name>A0AAQ4D9N8_AMBAM</name>
<evidence type="ECO:0000313" key="3">
    <source>
        <dbReference type="EMBL" id="KAK8759178.1"/>
    </source>
</evidence>
<dbReference type="GO" id="GO:0016747">
    <property type="term" value="F:acyltransferase activity, transferring groups other than amino-acyl groups"/>
    <property type="evidence" value="ECO:0007669"/>
    <property type="project" value="InterPro"/>
</dbReference>
<feature type="transmembrane region" description="Helical" evidence="1">
    <location>
        <begin position="558"/>
        <end position="582"/>
    </location>
</feature>
<dbReference type="EMBL" id="JARKHS020033366">
    <property type="protein sequence ID" value="KAK8759178.1"/>
    <property type="molecule type" value="Genomic_DNA"/>
</dbReference>
<dbReference type="InterPro" id="IPR006621">
    <property type="entry name" value="Nose-resist-to-fluoxetine_N"/>
</dbReference>
<reference evidence="3 4" key="1">
    <citation type="journal article" date="2023" name="Arcadia Sci">
        <title>De novo assembly of a long-read Amblyomma americanum tick genome.</title>
        <authorList>
            <person name="Chou S."/>
            <person name="Poskanzer K.E."/>
            <person name="Rollins M."/>
            <person name="Thuy-Boun P.S."/>
        </authorList>
    </citation>
    <scope>NUCLEOTIDE SEQUENCE [LARGE SCALE GENOMIC DNA]</scope>
    <source>
        <strain evidence="3">F_SG_1</strain>
        <tissue evidence="3">Salivary glands</tissue>
    </source>
</reference>
<feature type="transmembrane region" description="Helical" evidence="1">
    <location>
        <begin position="437"/>
        <end position="457"/>
    </location>
</feature>
<feature type="transmembrane region" description="Helical" evidence="1">
    <location>
        <begin position="410"/>
        <end position="430"/>
    </location>
</feature>
<feature type="transmembrane region" description="Helical" evidence="1">
    <location>
        <begin position="618"/>
        <end position="645"/>
    </location>
</feature>
<feature type="transmembrane region" description="Helical" evidence="1">
    <location>
        <begin position="515"/>
        <end position="538"/>
    </location>
</feature>
<feature type="transmembrane region" description="Helical" evidence="1">
    <location>
        <begin position="482"/>
        <end position="503"/>
    </location>
</feature>
<evidence type="ECO:0000259" key="2">
    <source>
        <dbReference type="SMART" id="SM00703"/>
    </source>
</evidence>
<feature type="transmembrane region" description="Helical" evidence="1">
    <location>
        <begin position="300"/>
        <end position="325"/>
    </location>
</feature>
<dbReference type="SMART" id="SM00703">
    <property type="entry name" value="NRF"/>
    <property type="match status" value="1"/>
</dbReference>
<feature type="transmembrane region" description="Helical" evidence="1">
    <location>
        <begin position="259"/>
        <end position="280"/>
    </location>
</feature>
<feature type="domain" description="Nose resistant-to-fluoxetine protein N-terminal" evidence="2">
    <location>
        <begin position="29"/>
        <end position="175"/>
    </location>
</feature>
<feature type="transmembrane region" description="Helical" evidence="1">
    <location>
        <begin position="594"/>
        <end position="612"/>
    </location>
</feature>
<evidence type="ECO:0000313" key="4">
    <source>
        <dbReference type="Proteomes" id="UP001321473"/>
    </source>
</evidence>
<sequence>MEKIKHWISQKIDASSPALTRKLLRADVSPQCSIGLLKLVRGIRNLEPWALRLFDASGKYPTGALQATKADLGAFDECIETVVREYDGHVTARGQYCNLLYFATDDTDVQRYILPAMAMSHPRVNVFRNHLFSAKIPSLRLGICVLNYCTEQELQALINAVVPRQVRLRVENCVDGDFPSLSRTQVFITSFLGTITFTIVLGTLTDAFTSRTTKTASKERSKCTTGLVETLKSFSVISNTRMLLSIAKDKGSDSHRYRFLHGIRFLSITWVVVGHCYGSPSDTWSRVVNNIIFADRWYTMIVPAGFIGVDTFFFLSGFLLAYAVAKQKQTGPILFAVAVVRRYVRTMVPPFFLIMCMCMLPAITSGPDAKAYFDNFYYEVKKHWKSLLLQVNNYNHEDNGSGKLPILPHFWYLSLDFQFFLITLIILLVLKSKPRFTIAIFAFLTLVGSAVGTWQVAGNDMPPFIVVIDESVANFFRTMYHYYFYPPYHAACYFAGPITFLLLERFRKSRISASAQAAGWCIAIVCGLCCIFMKLGWYSTKYPTTEFGKLSTAFFDRILWSIFMAWVTLACASGRGGFLCTFLSWGAFAPMARLAFGVYLVHLPFIQLVLHISRERMFLSHFIVASFCFSTLVWSYIVSYFLFIFCEAPTGKLEKLVFEGLRGAKRRKSDEDAGNAMKQHTINGFDEQNNNNNNYELPTDVQRFGFQLNGVKSCVETSSCRL</sequence>
<dbReference type="Pfam" id="PF20146">
    <property type="entry name" value="NRF"/>
    <property type="match status" value="1"/>
</dbReference>
<comment type="caution">
    <text evidence="3">The sequence shown here is derived from an EMBL/GenBank/DDBJ whole genome shotgun (WGS) entry which is preliminary data.</text>
</comment>
<dbReference type="PANTHER" id="PTHR11161:SF0">
    <property type="entry name" value="O-ACYLTRANSFERASE LIKE PROTEIN"/>
    <property type="match status" value="1"/>
</dbReference>
<dbReference type="Proteomes" id="UP001321473">
    <property type="component" value="Unassembled WGS sequence"/>
</dbReference>
<feature type="transmembrane region" description="Helical" evidence="1">
    <location>
        <begin position="186"/>
        <end position="208"/>
    </location>
</feature>